<feature type="region of interest" description="Disordered" evidence="1">
    <location>
        <begin position="68"/>
        <end position="102"/>
    </location>
</feature>
<evidence type="ECO:0000256" key="2">
    <source>
        <dbReference type="SAM" id="Phobius"/>
    </source>
</evidence>
<organism evidence="3 4">
    <name type="scientific">Polypterus senegalus</name>
    <name type="common">Senegal bichir</name>
    <dbReference type="NCBI Taxonomy" id="55291"/>
    <lineage>
        <taxon>Eukaryota</taxon>
        <taxon>Metazoa</taxon>
        <taxon>Chordata</taxon>
        <taxon>Craniata</taxon>
        <taxon>Vertebrata</taxon>
        <taxon>Euteleostomi</taxon>
        <taxon>Actinopterygii</taxon>
        <taxon>Polypteriformes</taxon>
        <taxon>Polypteridae</taxon>
        <taxon>Polypterus</taxon>
    </lineage>
</organism>
<feature type="compositionally biased region" description="Polar residues" evidence="1">
    <location>
        <begin position="76"/>
        <end position="102"/>
    </location>
</feature>
<feature type="transmembrane region" description="Helical" evidence="2">
    <location>
        <begin position="37"/>
        <end position="56"/>
    </location>
</feature>
<sequence>MPQYYEGKVEEQVACAGIKEDLKACLLQHDCILRVGCLRLFSLYFTISVALFLYLVDLFPYRWTTEHDSGEEKATDLNSYHGSNSTMRQLKQQPKYFNSELQ</sequence>
<name>A0A8X8BJQ5_POLSE</name>
<keyword evidence="4" id="KW-1185">Reference proteome</keyword>
<keyword evidence="2" id="KW-0472">Membrane</keyword>
<gene>
    <name evidence="3" type="primary">Coa5</name>
    <name evidence="3" type="ORF">GTO96_0012910</name>
</gene>
<proteinExistence type="predicted"/>
<keyword evidence="2" id="KW-1133">Transmembrane helix</keyword>
<evidence type="ECO:0000313" key="3">
    <source>
        <dbReference type="EMBL" id="KAG2456912.1"/>
    </source>
</evidence>
<dbReference type="EMBL" id="JAATIS010008602">
    <property type="protein sequence ID" value="KAG2456912.1"/>
    <property type="molecule type" value="Genomic_DNA"/>
</dbReference>
<dbReference type="Proteomes" id="UP000886611">
    <property type="component" value="Unassembled WGS sequence"/>
</dbReference>
<protein>
    <submittedName>
        <fullName evidence="3">COA5 factor</fullName>
    </submittedName>
</protein>
<comment type="caution">
    <text evidence="3">The sequence shown here is derived from an EMBL/GenBank/DDBJ whole genome shotgun (WGS) entry which is preliminary data.</text>
</comment>
<feature type="non-terminal residue" evidence="3">
    <location>
        <position position="102"/>
    </location>
</feature>
<accession>A0A8X8BJQ5</accession>
<keyword evidence="2" id="KW-0812">Transmembrane</keyword>
<evidence type="ECO:0000256" key="1">
    <source>
        <dbReference type="SAM" id="MobiDB-lite"/>
    </source>
</evidence>
<dbReference type="AlphaFoldDB" id="A0A8X8BJQ5"/>
<reference evidence="3 4" key="1">
    <citation type="journal article" date="2021" name="Cell">
        <title>Tracing the genetic footprints of vertebrate landing in non-teleost ray-finned fishes.</title>
        <authorList>
            <person name="Bi X."/>
            <person name="Wang K."/>
            <person name="Yang L."/>
            <person name="Pan H."/>
            <person name="Jiang H."/>
            <person name="Wei Q."/>
            <person name="Fang M."/>
            <person name="Yu H."/>
            <person name="Zhu C."/>
            <person name="Cai Y."/>
            <person name="He Y."/>
            <person name="Gan X."/>
            <person name="Zeng H."/>
            <person name="Yu D."/>
            <person name="Zhu Y."/>
            <person name="Jiang H."/>
            <person name="Qiu Q."/>
            <person name="Yang H."/>
            <person name="Zhang Y.E."/>
            <person name="Wang W."/>
            <person name="Zhu M."/>
            <person name="He S."/>
            <person name="Zhang G."/>
        </authorList>
    </citation>
    <scope>NUCLEOTIDE SEQUENCE [LARGE SCALE GENOMIC DNA]</scope>
    <source>
        <strain evidence="3">Bchr_013</strain>
    </source>
</reference>
<feature type="non-terminal residue" evidence="3">
    <location>
        <position position="1"/>
    </location>
</feature>
<evidence type="ECO:0000313" key="4">
    <source>
        <dbReference type="Proteomes" id="UP000886611"/>
    </source>
</evidence>